<gene>
    <name evidence="2" type="ORF">C5Y96_10040</name>
</gene>
<dbReference type="Pfam" id="PF01593">
    <property type="entry name" value="Amino_oxidase"/>
    <property type="match status" value="1"/>
</dbReference>
<dbReference type="SUPFAM" id="SSF51905">
    <property type="entry name" value="FAD/NAD(P)-binding domain"/>
    <property type="match status" value="1"/>
</dbReference>
<organism evidence="2 3">
    <name type="scientific">Blastopirellula marina</name>
    <dbReference type="NCBI Taxonomy" id="124"/>
    <lineage>
        <taxon>Bacteria</taxon>
        <taxon>Pseudomonadati</taxon>
        <taxon>Planctomycetota</taxon>
        <taxon>Planctomycetia</taxon>
        <taxon>Pirellulales</taxon>
        <taxon>Pirellulaceae</taxon>
        <taxon>Blastopirellula</taxon>
    </lineage>
</organism>
<dbReference type="RefSeq" id="WP_105352694.1">
    <property type="nucleotide sequence ID" value="NZ_PUIA01000035.1"/>
</dbReference>
<dbReference type="GO" id="GO:0016491">
    <property type="term" value="F:oxidoreductase activity"/>
    <property type="evidence" value="ECO:0007669"/>
    <property type="project" value="InterPro"/>
</dbReference>
<evidence type="ECO:0000313" key="3">
    <source>
        <dbReference type="Proteomes" id="UP000240009"/>
    </source>
</evidence>
<dbReference type="Gene3D" id="3.50.50.60">
    <property type="entry name" value="FAD/NAD(P)-binding domain"/>
    <property type="match status" value="1"/>
</dbReference>
<reference evidence="2 3" key="1">
    <citation type="submission" date="2018-02" db="EMBL/GenBank/DDBJ databases">
        <title>Comparative genomes isolates from brazilian mangrove.</title>
        <authorList>
            <person name="Araujo J.E."/>
            <person name="Taketani R.G."/>
            <person name="Silva M.C.P."/>
            <person name="Loureco M.V."/>
            <person name="Andreote F.D."/>
        </authorList>
    </citation>
    <scope>NUCLEOTIDE SEQUENCE [LARGE SCALE GENOMIC DNA]</scope>
    <source>
        <strain evidence="2 3">HEX-2 MGV</strain>
    </source>
</reference>
<dbReference type="Pfam" id="PF13450">
    <property type="entry name" value="NAD_binding_8"/>
    <property type="match status" value="1"/>
</dbReference>
<comment type="caution">
    <text evidence="2">The sequence shown here is derived from an EMBL/GenBank/DDBJ whole genome shotgun (WGS) entry which is preliminary data.</text>
</comment>
<protein>
    <submittedName>
        <fullName evidence="2">FAD-dependent oxidoreductase</fullName>
    </submittedName>
</protein>
<dbReference type="OrthoDB" id="5792777at2"/>
<dbReference type="EMBL" id="PUIA01000035">
    <property type="protein sequence ID" value="PQO33186.1"/>
    <property type="molecule type" value="Genomic_DNA"/>
</dbReference>
<dbReference type="PANTHER" id="PTHR16128">
    <property type="entry name" value="FAD/NAD(P)-BINDING OXIDOREDUCTASE FAMILY PROTEIN"/>
    <property type="match status" value="1"/>
</dbReference>
<evidence type="ECO:0000259" key="1">
    <source>
        <dbReference type="Pfam" id="PF01593"/>
    </source>
</evidence>
<evidence type="ECO:0000313" key="2">
    <source>
        <dbReference type="EMBL" id="PQO33186.1"/>
    </source>
</evidence>
<dbReference type="AlphaFoldDB" id="A0A2S8FLZ5"/>
<accession>A0A2S8FLZ5</accession>
<feature type="domain" description="Amine oxidase" evidence="1">
    <location>
        <begin position="105"/>
        <end position="322"/>
    </location>
</feature>
<dbReference type="PANTHER" id="PTHR16128:SF5">
    <property type="entry name" value="FAD_NAD(P)-BINDING OXIDOREDUCTASE FAMILY PROTEIN"/>
    <property type="match status" value="1"/>
</dbReference>
<dbReference type="Proteomes" id="UP000240009">
    <property type="component" value="Unassembled WGS sequence"/>
</dbReference>
<sequence>MPTVAIIGAGISGLICARKLSSRFDVTLFDKSRGVSGRMATRRGGQDEASFDHGAQYFTIRSNLVTPLLEEWIDDGIVAMWRGNVCILRPNLKVQREPTPRYVSMPGMNSLGKHLARFLHVETNTPIEKTSRTSRGWTLTTPDGAEHGPFDILVSTAPPRQTLTIVGDDVPFASILANQQFDPCWATMIHFEKPVPVSYDAAFVHENPLRWICRNNSKPGRNPDQECWVLHTAPNWAKEHLEETPEEVTPKLLAAFSTAIGQKLGNIQHATSHRWRFSAPAQPLEQGHLWDPRSQLGIAGDWCSGARVEGAILSGLSLAEKIAS</sequence>
<dbReference type="InterPro" id="IPR036188">
    <property type="entry name" value="FAD/NAD-bd_sf"/>
</dbReference>
<dbReference type="InterPro" id="IPR002937">
    <property type="entry name" value="Amino_oxidase"/>
</dbReference>
<proteinExistence type="predicted"/>
<dbReference type="Gene3D" id="3.90.660.10">
    <property type="match status" value="1"/>
</dbReference>
<name>A0A2S8FLZ5_9BACT</name>